<dbReference type="Proteomes" id="UP000814033">
    <property type="component" value="Unassembled WGS sequence"/>
</dbReference>
<protein>
    <submittedName>
        <fullName evidence="1">Uncharacterized protein</fullName>
    </submittedName>
</protein>
<sequence>MSSFAPILLDKTLSLVKECIGALLTTPVNGYTVFAASWEAAMHPGESVPTETDTEGELNELDETEELEDEPEPVAQRTRRSAEPPLISRKARARRAAASINLRRWSTWVPPHGYLRSAPQDIGAGPEKAGAVVCRQHEPATSQMSAGKPHTKRPSNPWRGLGKQMEEQGSSNGGARPRSTAPANPVQPSSFCASPVHTVPVVVRGNVDVELAVPTGDGVSIERCDDLLAIAVQPLCGGVGVSVTLAVPANHGVSLQPRGDSVVIAAWAARRATGDARALSASGVGMGPHARRTTRTAPAVQRAGQDVLRAGAAERVRRGAWVTTRAAGVTRFAVVASVLVQQAARVLGASFLALYINGSLQHEKGMKVFGIERITVNQIYLPV</sequence>
<name>A0ACB8R4S9_9AGAM</name>
<keyword evidence="2" id="KW-1185">Reference proteome</keyword>
<evidence type="ECO:0000313" key="1">
    <source>
        <dbReference type="EMBL" id="KAI0038616.1"/>
    </source>
</evidence>
<evidence type="ECO:0000313" key="2">
    <source>
        <dbReference type="Proteomes" id="UP000814033"/>
    </source>
</evidence>
<gene>
    <name evidence="1" type="ORF">FA95DRAFT_1578095</name>
</gene>
<accession>A0ACB8R4S9</accession>
<proteinExistence type="predicted"/>
<organism evidence="1 2">
    <name type="scientific">Auriscalpium vulgare</name>
    <dbReference type="NCBI Taxonomy" id="40419"/>
    <lineage>
        <taxon>Eukaryota</taxon>
        <taxon>Fungi</taxon>
        <taxon>Dikarya</taxon>
        <taxon>Basidiomycota</taxon>
        <taxon>Agaricomycotina</taxon>
        <taxon>Agaricomycetes</taxon>
        <taxon>Russulales</taxon>
        <taxon>Auriscalpiaceae</taxon>
        <taxon>Auriscalpium</taxon>
    </lineage>
</organism>
<dbReference type="EMBL" id="MU276453">
    <property type="protein sequence ID" value="KAI0038616.1"/>
    <property type="molecule type" value="Genomic_DNA"/>
</dbReference>
<comment type="caution">
    <text evidence="1">The sequence shown here is derived from an EMBL/GenBank/DDBJ whole genome shotgun (WGS) entry which is preliminary data.</text>
</comment>
<reference evidence="1" key="1">
    <citation type="submission" date="2021-02" db="EMBL/GenBank/DDBJ databases">
        <authorList>
            <consortium name="DOE Joint Genome Institute"/>
            <person name="Ahrendt S."/>
            <person name="Looney B.P."/>
            <person name="Miyauchi S."/>
            <person name="Morin E."/>
            <person name="Drula E."/>
            <person name="Courty P.E."/>
            <person name="Chicoki N."/>
            <person name="Fauchery L."/>
            <person name="Kohler A."/>
            <person name="Kuo A."/>
            <person name="Labutti K."/>
            <person name="Pangilinan J."/>
            <person name="Lipzen A."/>
            <person name="Riley R."/>
            <person name="Andreopoulos W."/>
            <person name="He G."/>
            <person name="Johnson J."/>
            <person name="Barry K.W."/>
            <person name="Grigoriev I.V."/>
            <person name="Nagy L."/>
            <person name="Hibbett D."/>
            <person name="Henrissat B."/>
            <person name="Matheny P.B."/>
            <person name="Labbe J."/>
            <person name="Martin F."/>
        </authorList>
    </citation>
    <scope>NUCLEOTIDE SEQUENCE</scope>
    <source>
        <strain evidence="1">FP105234-sp</strain>
    </source>
</reference>
<reference evidence="1" key="2">
    <citation type="journal article" date="2022" name="New Phytol.">
        <title>Evolutionary transition to the ectomycorrhizal habit in the genomes of a hyperdiverse lineage of mushroom-forming fungi.</title>
        <authorList>
            <person name="Looney B."/>
            <person name="Miyauchi S."/>
            <person name="Morin E."/>
            <person name="Drula E."/>
            <person name="Courty P.E."/>
            <person name="Kohler A."/>
            <person name="Kuo A."/>
            <person name="LaButti K."/>
            <person name="Pangilinan J."/>
            <person name="Lipzen A."/>
            <person name="Riley R."/>
            <person name="Andreopoulos W."/>
            <person name="He G."/>
            <person name="Johnson J."/>
            <person name="Nolan M."/>
            <person name="Tritt A."/>
            <person name="Barry K.W."/>
            <person name="Grigoriev I.V."/>
            <person name="Nagy L.G."/>
            <person name="Hibbett D."/>
            <person name="Henrissat B."/>
            <person name="Matheny P.B."/>
            <person name="Labbe J."/>
            <person name="Martin F.M."/>
        </authorList>
    </citation>
    <scope>NUCLEOTIDE SEQUENCE</scope>
    <source>
        <strain evidence="1">FP105234-sp</strain>
    </source>
</reference>